<protein>
    <submittedName>
        <fullName evidence="1">Uncharacterized protein</fullName>
    </submittedName>
</protein>
<evidence type="ECO:0000313" key="1">
    <source>
        <dbReference type="EMBL" id="OMD48515.1"/>
    </source>
</evidence>
<dbReference type="RefSeq" id="WP_076300212.1">
    <property type="nucleotide sequence ID" value="NZ_MPTD01000015.1"/>
</dbReference>
<reference evidence="1 2" key="1">
    <citation type="submission" date="2016-10" db="EMBL/GenBank/DDBJ databases">
        <title>Paenibacillus species isolates.</title>
        <authorList>
            <person name="Beno S.M."/>
        </authorList>
    </citation>
    <scope>NUCLEOTIDE SEQUENCE [LARGE SCALE GENOMIC DNA]</scope>
    <source>
        <strain evidence="1 2">FSL R5-0923</strain>
    </source>
</reference>
<keyword evidence="2" id="KW-1185">Reference proteome</keyword>
<organism evidence="1 2">
    <name type="scientific">Paenibacillus odorifer</name>
    <dbReference type="NCBI Taxonomy" id="189426"/>
    <lineage>
        <taxon>Bacteria</taxon>
        <taxon>Bacillati</taxon>
        <taxon>Bacillota</taxon>
        <taxon>Bacilli</taxon>
        <taxon>Bacillales</taxon>
        <taxon>Paenibacillaceae</taxon>
        <taxon>Paenibacillus</taxon>
    </lineage>
</organism>
<gene>
    <name evidence="1" type="ORF">BSK51_21530</name>
</gene>
<proteinExistence type="predicted"/>
<comment type="caution">
    <text evidence="1">The sequence shown here is derived from an EMBL/GenBank/DDBJ whole genome shotgun (WGS) entry which is preliminary data.</text>
</comment>
<evidence type="ECO:0000313" key="2">
    <source>
        <dbReference type="Proteomes" id="UP000187313"/>
    </source>
</evidence>
<name>A0ABX3HGY5_9BACL</name>
<dbReference type="Proteomes" id="UP000187313">
    <property type="component" value="Unassembled WGS sequence"/>
</dbReference>
<accession>A0ABX3HGY5</accession>
<sequence>MRVVITFSVNDKRFNEEDLSKIDNLLKELEKLNESKEPNYADYKRVAISKLVSDLLNGEMKEDISRVLVIMERAQIMKRF</sequence>
<dbReference type="EMBL" id="MPTD01000015">
    <property type="protein sequence ID" value="OMD48515.1"/>
    <property type="molecule type" value="Genomic_DNA"/>
</dbReference>